<dbReference type="FunFam" id="1.10.287.950:FF:000001">
    <property type="entry name" value="Methyl-accepting chemotaxis sensory transducer"/>
    <property type="match status" value="1"/>
</dbReference>
<evidence type="ECO:0000313" key="10">
    <source>
        <dbReference type="Proteomes" id="UP000194137"/>
    </source>
</evidence>
<evidence type="ECO:0000259" key="6">
    <source>
        <dbReference type="PROSITE" id="PS50112"/>
    </source>
</evidence>
<dbReference type="PROSITE" id="PS50112">
    <property type="entry name" value="PAS"/>
    <property type="match status" value="1"/>
</dbReference>
<dbReference type="CDD" id="cd00130">
    <property type="entry name" value="PAS"/>
    <property type="match status" value="2"/>
</dbReference>
<dbReference type="PANTHER" id="PTHR43531">
    <property type="entry name" value="PROTEIN ICFG"/>
    <property type="match status" value="1"/>
</dbReference>
<dbReference type="NCBIfam" id="TIGR00229">
    <property type="entry name" value="sensory_box"/>
    <property type="match status" value="2"/>
</dbReference>
<evidence type="ECO:0000259" key="8">
    <source>
        <dbReference type="PROSITE" id="PS50885"/>
    </source>
</evidence>
<dbReference type="OrthoDB" id="9765776at2"/>
<accession>A0A1W6ZX91</accession>
<comment type="subcellular location">
    <subcellularLocation>
        <location evidence="1">Membrane</location>
    </subcellularLocation>
</comment>
<sequence>MTPTRPINHVCIWEDESMSWSMWGNAAADDGRKLSRSEMASQIVAIGRSQAVIEFAIDGTIIHANANFLKAVAYTLDEIKGKHHSMFVEPAYRQSAEYKAFWAKLGKGEFDTAQYKRLGKGGREVWLQASYNPLLDRSGKVSGVIKFATDITADKTRSSDFEGQIAAIHKAQAVIEFNLDGTIITANDNFLKTLGYSLREIEGKHHSIFVDSAFQQRPEYKLFWDKLGRGEFDAGQYLRLGKGGREVWIQASYNPIMDASGRPFKVVKFATDITPMRMAVEQIGEAISAAKDNDLTQRIPMTGKTGELETLCGGVNELLDRIAAVMGEIKSTSREVASAAAEISSSTTDLSQRTEEQAASLEETSSSMEEIAATVKKNAENAGHANELTRGARELADRSGEVVGQAVSAMARIEDSSRKISDIISVIDEIARQTNLLALNAAVEAARAGEAGRGFAVVASEVRSLAQRSSQAAKDIKDLITNSSGQVRDGVELVNRAGSSLGEILNSIKQVADIVADIALASNEQAGGVEQINKALTQMDEMTQRNSAMVEENAATARTLEQQAADMDERIGKFRLDKAGTAKPTLVLSRQKLPTATKKPVARGARQMQASLATAVARDDWREF</sequence>
<dbReference type="SUPFAM" id="SSF58104">
    <property type="entry name" value="Methyl-accepting chemotaxis protein (MCP) signaling domain"/>
    <property type="match status" value="1"/>
</dbReference>
<dbReference type="PROSITE" id="PS50113">
    <property type="entry name" value="PAC"/>
    <property type="match status" value="2"/>
</dbReference>
<organism evidence="9 10">
    <name type="scientific">Pseudorhodoplanes sinuspersici</name>
    <dbReference type="NCBI Taxonomy" id="1235591"/>
    <lineage>
        <taxon>Bacteria</taxon>
        <taxon>Pseudomonadati</taxon>
        <taxon>Pseudomonadota</taxon>
        <taxon>Alphaproteobacteria</taxon>
        <taxon>Hyphomicrobiales</taxon>
        <taxon>Pseudorhodoplanes</taxon>
    </lineage>
</organism>
<evidence type="ECO:0008006" key="11">
    <source>
        <dbReference type="Google" id="ProtNLM"/>
    </source>
</evidence>
<dbReference type="InterPro" id="IPR000700">
    <property type="entry name" value="PAS-assoc_C"/>
</dbReference>
<proteinExistence type="inferred from homology"/>
<dbReference type="PROSITE" id="PS50111">
    <property type="entry name" value="CHEMOTAXIS_TRANSDUC_2"/>
    <property type="match status" value="1"/>
</dbReference>
<evidence type="ECO:0000256" key="1">
    <source>
        <dbReference type="ARBA" id="ARBA00004370"/>
    </source>
</evidence>
<dbReference type="InterPro" id="IPR000014">
    <property type="entry name" value="PAS"/>
</dbReference>
<feature type="domain" description="Methyl-accepting transducer" evidence="5">
    <location>
        <begin position="332"/>
        <end position="561"/>
    </location>
</feature>
<keyword evidence="2" id="KW-0488">Methylation</keyword>
<dbReference type="EMBL" id="CP021112">
    <property type="protein sequence ID" value="ARQ02019.1"/>
    <property type="molecule type" value="Genomic_DNA"/>
</dbReference>
<dbReference type="CDD" id="cd11386">
    <property type="entry name" value="MCP_signal"/>
    <property type="match status" value="1"/>
</dbReference>
<dbReference type="SMART" id="SM00283">
    <property type="entry name" value="MA"/>
    <property type="match status" value="1"/>
</dbReference>
<evidence type="ECO:0000256" key="4">
    <source>
        <dbReference type="PROSITE-ProRule" id="PRU00284"/>
    </source>
</evidence>
<evidence type="ECO:0000256" key="2">
    <source>
        <dbReference type="ARBA" id="ARBA00022481"/>
    </source>
</evidence>
<dbReference type="InterPro" id="IPR004089">
    <property type="entry name" value="MCPsignal_dom"/>
</dbReference>
<dbReference type="GO" id="GO:0007165">
    <property type="term" value="P:signal transduction"/>
    <property type="evidence" value="ECO:0007669"/>
    <property type="project" value="UniProtKB-KW"/>
</dbReference>
<dbReference type="Pfam" id="PF08448">
    <property type="entry name" value="PAS_4"/>
    <property type="match status" value="1"/>
</dbReference>
<dbReference type="PRINTS" id="PR00260">
    <property type="entry name" value="CHEMTRNSDUCR"/>
</dbReference>
<dbReference type="Pfam" id="PF00015">
    <property type="entry name" value="MCPsignal"/>
    <property type="match status" value="1"/>
</dbReference>
<feature type="domain" description="PAC" evidence="7">
    <location>
        <begin position="233"/>
        <end position="285"/>
    </location>
</feature>
<evidence type="ECO:0000259" key="7">
    <source>
        <dbReference type="PROSITE" id="PS50113"/>
    </source>
</evidence>
<dbReference type="InterPro" id="IPR035965">
    <property type="entry name" value="PAS-like_dom_sf"/>
</dbReference>
<dbReference type="PROSITE" id="PS50885">
    <property type="entry name" value="HAMP"/>
    <property type="match status" value="1"/>
</dbReference>
<comment type="similarity">
    <text evidence="3">Belongs to the methyl-accepting chemotaxis (MCP) protein family.</text>
</comment>
<feature type="domain" description="PAS" evidence="6">
    <location>
        <begin position="174"/>
        <end position="204"/>
    </location>
</feature>
<dbReference type="InterPro" id="IPR001610">
    <property type="entry name" value="PAC"/>
</dbReference>
<protein>
    <recommendedName>
        <fullName evidence="11">Chemotaxis protein</fullName>
    </recommendedName>
</protein>
<dbReference type="Gene3D" id="3.30.450.20">
    <property type="entry name" value="PAS domain"/>
    <property type="match status" value="2"/>
</dbReference>
<dbReference type="PANTHER" id="PTHR43531:SF14">
    <property type="entry name" value="METHYL-ACCEPTING CHEMOTAXIS PROTEIN I-RELATED"/>
    <property type="match status" value="1"/>
</dbReference>
<dbReference type="Gene3D" id="1.10.287.950">
    <property type="entry name" value="Methyl-accepting chemotaxis protein"/>
    <property type="match status" value="1"/>
</dbReference>
<dbReference type="InterPro" id="IPR013656">
    <property type="entry name" value="PAS_4"/>
</dbReference>
<dbReference type="GO" id="GO:0004888">
    <property type="term" value="F:transmembrane signaling receptor activity"/>
    <property type="evidence" value="ECO:0007669"/>
    <property type="project" value="InterPro"/>
</dbReference>
<evidence type="ECO:0000313" key="9">
    <source>
        <dbReference type="EMBL" id="ARQ02019.1"/>
    </source>
</evidence>
<gene>
    <name evidence="9" type="ORF">CAK95_25140</name>
</gene>
<keyword evidence="4" id="KW-0807">Transducer</keyword>
<dbReference type="GO" id="GO:0005886">
    <property type="term" value="C:plasma membrane"/>
    <property type="evidence" value="ECO:0007669"/>
    <property type="project" value="TreeGrafter"/>
</dbReference>
<feature type="domain" description="PAC" evidence="7">
    <location>
        <begin position="111"/>
        <end position="163"/>
    </location>
</feature>
<dbReference type="InterPro" id="IPR003660">
    <property type="entry name" value="HAMP_dom"/>
</dbReference>
<dbReference type="Proteomes" id="UP000194137">
    <property type="component" value="Chromosome"/>
</dbReference>
<keyword evidence="10" id="KW-1185">Reference proteome</keyword>
<dbReference type="Pfam" id="PF13426">
    <property type="entry name" value="PAS_9"/>
    <property type="match status" value="1"/>
</dbReference>
<feature type="domain" description="HAMP" evidence="8">
    <location>
        <begin position="274"/>
        <end position="327"/>
    </location>
</feature>
<dbReference type="InterPro" id="IPR004090">
    <property type="entry name" value="Chemotax_Me-accpt_rcpt"/>
</dbReference>
<dbReference type="SMART" id="SM00091">
    <property type="entry name" value="PAS"/>
    <property type="match status" value="2"/>
</dbReference>
<evidence type="ECO:0000259" key="5">
    <source>
        <dbReference type="PROSITE" id="PS50111"/>
    </source>
</evidence>
<dbReference type="InterPro" id="IPR051310">
    <property type="entry name" value="MCP_chemotaxis"/>
</dbReference>
<reference evidence="9 10" key="1">
    <citation type="submission" date="2017-05" db="EMBL/GenBank/DDBJ databases">
        <title>Full genome sequence of Pseudorhodoplanes sinuspersici.</title>
        <authorList>
            <person name="Dastgheib S.M.M."/>
            <person name="Shavandi M."/>
            <person name="Tirandaz H."/>
        </authorList>
    </citation>
    <scope>NUCLEOTIDE SEQUENCE [LARGE SCALE GENOMIC DNA]</scope>
    <source>
        <strain evidence="9 10">RIPI110</strain>
    </source>
</reference>
<dbReference type="GO" id="GO:0006935">
    <property type="term" value="P:chemotaxis"/>
    <property type="evidence" value="ECO:0007669"/>
    <property type="project" value="InterPro"/>
</dbReference>
<dbReference type="SUPFAM" id="SSF55785">
    <property type="entry name" value="PYP-like sensor domain (PAS domain)"/>
    <property type="match status" value="2"/>
</dbReference>
<evidence type="ECO:0000256" key="3">
    <source>
        <dbReference type="ARBA" id="ARBA00029447"/>
    </source>
</evidence>
<dbReference type="STRING" id="1235591.CAK95_25140"/>
<name>A0A1W6ZX91_9HYPH</name>
<dbReference type="KEGG" id="psin:CAK95_25140"/>
<dbReference type="SMART" id="SM00086">
    <property type="entry name" value="PAC"/>
    <property type="match status" value="2"/>
</dbReference>
<dbReference type="AlphaFoldDB" id="A0A1W6ZX91"/>